<accession>A0A9D1JHV1</accession>
<dbReference type="PROSITE" id="PS51257">
    <property type="entry name" value="PROKAR_LIPOPROTEIN"/>
    <property type="match status" value="1"/>
</dbReference>
<evidence type="ECO:0000313" key="3">
    <source>
        <dbReference type="Proteomes" id="UP000823982"/>
    </source>
</evidence>
<dbReference type="AlphaFoldDB" id="A0A9D1JHV1"/>
<keyword evidence="1" id="KW-0732">Signal</keyword>
<dbReference type="EMBL" id="DVIR01000028">
    <property type="protein sequence ID" value="HIS24269.1"/>
    <property type="molecule type" value="Genomic_DNA"/>
</dbReference>
<feature type="signal peptide" evidence="1">
    <location>
        <begin position="1"/>
        <end position="21"/>
    </location>
</feature>
<reference evidence="2" key="2">
    <citation type="journal article" date="2021" name="PeerJ">
        <title>Extensive microbial diversity within the chicken gut microbiome revealed by metagenomics and culture.</title>
        <authorList>
            <person name="Gilroy R."/>
            <person name="Ravi A."/>
            <person name="Getino M."/>
            <person name="Pursley I."/>
            <person name="Horton D.L."/>
            <person name="Alikhan N.F."/>
            <person name="Baker D."/>
            <person name="Gharbi K."/>
            <person name="Hall N."/>
            <person name="Watson M."/>
            <person name="Adriaenssens E.M."/>
            <person name="Foster-Nyarko E."/>
            <person name="Jarju S."/>
            <person name="Secka A."/>
            <person name="Antonio M."/>
            <person name="Oren A."/>
            <person name="Chaudhuri R.R."/>
            <person name="La Ragione R."/>
            <person name="Hildebrand F."/>
            <person name="Pallen M.J."/>
        </authorList>
    </citation>
    <scope>NUCLEOTIDE SEQUENCE</scope>
    <source>
        <strain evidence="2">CHK157-1446</strain>
    </source>
</reference>
<sequence length="611" mass="67402">MCNTIKKLLALLLSASILALSGCTSDGSTVTGGDAWDGVGGMWPESQGLISSIFAKDVEYESFTPSDNIVLPVETSEITNVVQLEKTLFIAAADGIYSLNLESGESGQLCEAKFAAVHADSLFTYDAGSGKISVYNASGEPVQEITLSVQTDELEVEGFYVTDDCYVFICYDMSENIYSTQYNAFSRETLENVCSFNEKASSTRQYYVYSAYKGNSILKAGESSFDARIVKIYELNFDSGEMENIVDVTLDANPSYTSYGIAYNSKKGTALALIGPKNSTDASAVRLIEFSLDSTDNVLQQKFFITPVDGTKYFVTVYENIVSAICSADNEYRYFDYVNPPQSITLACSFASFYDDVISGFEEETGILVRTVNYGADQENRLDIKLMAGDTDFDLFIPSFSEQQKYFSAGMYEDLSQYDGLKQRLDQNAAANAMASLGDTYVGMPISIGLYIDKQAYPDSGPQAYSIIMSKLLYCANNFNIIEGTYLDPDGDELYKLLKFIYDNPDGNEAEMPYSDDCMLINSEFLVMNPSGSNKENTVKFLEYVFDAMQSSYIDISTAENVYILWKTYSPTYSQAIYSAANKISQCDGKNSTIKQIAKEAAQETLMLLAG</sequence>
<evidence type="ECO:0000256" key="1">
    <source>
        <dbReference type="SAM" id="SignalP"/>
    </source>
</evidence>
<gene>
    <name evidence="2" type="ORF">IAD01_02565</name>
</gene>
<dbReference type="SUPFAM" id="SSF53850">
    <property type="entry name" value="Periplasmic binding protein-like II"/>
    <property type="match status" value="1"/>
</dbReference>
<name>A0A9D1JHV1_9FIRM</name>
<reference evidence="2" key="1">
    <citation type="submission" date="2020-10" db="EMBL/GenBank/DDBJ databases">
        <authorList>
            <person name="Gilroy R."/>
        </authorList>
    </citation>
    <scope>NUCLEOTIDE SEQUENCE</scope>
    <source>
        <strain evidence="2">CHK157-1446</strain>
    </source>
</reference>
<proteinExistence type="predicted"/>
<evidence type="ECO:0000313" key="2">
    <source>
        <dbReference type="EMBL" id="HIS24269.1"/>
    </source>
</evidence>
<comment type="caution">
    <text evidence="2">The sequence shown here is derived from an EMBL/GenBank/DDBJ whole genome shotgun (WGS) entry which is preliminary data.</text>
</comment>
<organism evidence="2 3">
    <name type="scientific">Candidatus Faeciplasma gallinarum</name>
    <dbReference type="NCBI Taxonomy" id="2840799"/>
    <lineage>
        <taxon>Bacteria</taxon>
        <taxon>Bacillati</taxon>
        <taxon>Bacillota</taxon>
        <taxon>Clostridia</taxon>
        <taxon>Eubacteriales</taxon>
        <taxon>Oscillospiraceae</taxon>
        <taxon>Oscillospiraceae incertae sedis</taxon>
        <taxon>Candidatus Faeciplasma</taxon>
    </lineage>
</organism>
<feature type="chain" id="PRO_5039701750" description="Extracellular solute-binding protein" evidence="1">
    <location>
        <begin position="22"/>
        <end position="611"/>
    </location>
</feature>
<dbReference type="Gene3D" id="3.40.190.10">
    <property type="entry name" value="Periplasmic binding protein-like II"/>
    <property type="match status" value="1"/>
</dbReference>
<dbReference type="Proteomes" id="UP000823982">
    <property type="component" value="Unassembled WGS sequence"/>
</dbReference>
<protein>
    <recommendedName>
        <fullName evidence="4">Extracellular solute-binding protein</fullName>
    </recommendedName>
</protein>
<evidence type="ECO:0008006" key="4">
    <source>
        <dbReference type="Google" id="ProtNLM"/>
    </source>
</evidence>